<dbReference type="AlphaFoldDB" id="A0A1H0GKT1"/>
<evidence type="ECO:0000313" key="2">
    <source>
        <dbReference type="Proteomes" id="UP000183200"/>
    </source>
</evidence>
<organism evidence="1 2">
    <name type="scientific">Pedobacter steynii</name>
    <dbReference type="NCBI Taxonomy" id="430522"/>
    <lineage>
        <taxon>Bacteria</taxon>
        <taxon>Pseudomonadati</taxon>
        <taxon>Bacteroidota</taxon>
        <taxon>Sphingobacteriia</taxon>
        <taxon>Sphingobacteriales</taxon>
        <taxon>Sphingobacteriaceae</taxon>
        <taxon>Pedobacter</taxon>
    </lineage>
</organism>
<name>A0A1H0GKT1_9SPHI</name>
<keyword evidence="2" id="KW-1185">Reference proteome</keyword>
<dbReference type="RefSeq" id="WP_074611933.1">
    <property type="nucleotide sequence ID" value="NZ_FNGY01000011.1"/>
</dbReference>
<dbReference type="EMBL" id="FNGY01000011">
    <property type="protein sequence ID" value="SDO07379.1"/>
    <property type="molecule type" value="Genomic_DNA"/>
</dbReference>
<protein>
    <submittedName>
        <fullName evidence="1">Uncharacterized protein</fullName>
    </submittedName>
</protein>
<reference evidence="2" key="1">
    <citation type="submission" date="2016-10" db="EMBL/GenBank/DDBJ databases">
        <authorList>
            <person name="Varghese N."/>
            <person name="Submissions S."/>
        </authorList>
    </citation>
    <scope>NUCLEOTIDE SEQUENCE [LARGE SCALE GENOMIC DNA]</scope>
    <source>
        <strain evidence="2">DSM 19110</strain>
    </source>
</reference>
<dbReference type="OrthoDB" id="9553502at2"/>
<gene>
    <name evidence="1" type="ORF">SAMN05421820_111172</name>
</gene>
<proteinExistence type="predicted"/>
<dbReference type="Proteomes" id="UP000183200">
    <property type="component" value="Unassembled WGS sequence"/>
</dbReference>
<accession>A0A1H0GKT1</accession>
<evidence type="ECO:0000313" key="1">
    <source>
        <dbReference type="EMBL" id="SDO07379.1"/>
    </source>
</evidence>
<sequence>MELKNENAKKFFASLYATKHVDTDGHFDSMVTSLVAKLGDKVVTGDQALQGLMFNYVLSDPKHAAEGRKISAALAGIKQRSVDAFLKAFPKSDINSLIDAAKTAGYAVDVLKK</sequence>